<dbReference type="GO" id="GO:0030425">
    <property type="term" value="C:dendrite"/>
    <property type="evidence" value="ECO:0007669"/>
    <property type="project" value="UniProtKB-SubCell"/>
</dbReference>
<keyword evidence="12" id="KW-0966">Cell projection</keyword>
<dbReference type="SUPFAM" id="SSF46579">
    <property type="entry name" value="Prefoldin"/>
    <property type="match status" value="1"/>
</dbReference>
<feature type="compositionally biased region" description="Low complexity" evidence="19">
    <location>
        <begin position="253"/>
        <end position="265"/>
    </location>
</feature>
<evidence type="ECO:0000256" key="4">
    <source>
        <dbReference type="ARBA" id="ARBA00004496"/>
    </source>
</evidence>
<dbReference type="AlphaFoldDB" id="A0A8B6GZ13"/>
<accession>A0A8B6GZ13</accession>
<comment type="similarity">
    <text evidence="13">Belongs to the RNA polymerase II subunit 5-mediating protein family.</text>
</comment>
<dbReference type="Pfam" id="PF02996">
    <property type="entry name" value="Prefoldin"/>
    <property type="match status" value="1"/>
</dbReference>
<evidence type="ECO:0000256" key="17">
    <source>
        <dbReference type="ARBA" id="ARBA00082683"/>
    </source>
</evidence>
<proteinExistence type="inferred from homology"/>
<evidence type="ECO:0000256" key="14">
    <source>
        <dbReference type="ARBA" id="ARBA00053952"/>
    </source>
</evidence>
<evidence type="ECO:0000256" key="6">
    <source>
        <dbReference type="ARBA" id="ARBA00022491"/>
    </source>
</evidence>
<gene>
    <name evidence="20" type="ORF">MGAL_10B020343</name>
</gene>
<dbReference type="Proteomes" id="UP000596742">
    <property type="component" value="Unassembled WGS sequence"/>
</dbReference>
<organism evidence="20 21">
    <name type="scientific">Mytilus galloprovincialis</name>
    <name type="common">Mediterranean mussel</name>
    <dbReference type="NCBI Taxonomy" id="29158"/>
    <lineage>
        <taxon>Eukaryota</taxon>
        <taxon>Metazoa</taxon>
        <taxon>Spiralia</taxon>
        <taxon>Lophotrochozoa</taxon>
        <taxon>Mollusca</taxon>
        <taxon>Bivalvia</taxon>
        <taxon>Autobranchia</taxon>
        <taxon>Pteriomorphia</taxon>
        <taxon>Mytilida</taxon>
        <taxon>Mytiloidea</taxon>
        <taxon>Mytilidae</taxon>
        <taxon>Mytilinae</taxon>
        <taxon>Mytilus</taxon>
    </lineage>
</organism>
<evidence type="ECO:0000256" key="15">
    <source>
        <dbReference type="ARBA" id="ARBA00064379"/>
    </source>
</evidence>
<evidence type="ECO:0000256" key="7">
    <source>
        <dbReference type="ARBA" id="ARBA00022553"/>
    </source>
</evidence>
<dbReference type="GO" id="GO:0019212">
    <property type="term" value="F:phosphatase inhibitor activity"/>
    <property type="evidence" value="ECO:0007669"/>
    <property type="project" value="TreeGrafter"/>
</dbReference>
<keyword evidence="9" id="KW-0496">Mitochondrion</keyword>
<evidence type="ECO:0000256" key="2">
    <source>
        <dbReference type="ARBA" id="ARBA00004173"/>
    </source>
</evidence>
<dbReference type="PANTHER" id="PTHR15111:SF0">
    <property type="entry name" value="UNCONVENTIONAL PREFOLDIN RPB5 INTERACTOR 1"/>
    <property type="match status" value="1"/>
</dbReference>
<evidence type="ECO:0000256" key="11">
    <source>
        <dbReference type="ARBA" id="ARBA00023242"/>
    </source>
</evidence>
<dbReference type="GO" id="GO:0000122">
    <property type="term" value="P:negative regulation of transcription by RNA polymerase II"/>
    <property type="evidence" value="ECO:0007669"/>
    <property type="project" value="TreeGrafter"/>
</dbReference>
<keyword evidence="8" id="KW-0805">Transcription regulation</keyword>
<evidence type="ECO:0000256" key="1">
    <source>
        <dbReference type="ARBA" id="ARBA00004123"/>
    </source>
</evidence>
<dbReference type="InterPro" id="IPR052255">
    <property type="entry name" value="RNA_pol_II_subunit5-mediator"/>
</dbReference>
<dbReference type="OrthoDB" id="21413at2759"/>
<evidence type="ECO:0000256" key="18">
    <source>
        <dbReference type="SAM" id="Coils"/>
    </source>
</evidence>
<keyword evidence="5" id="KW-0963">Cytoplasm</keyword>
<evidence type="ECO:0000256" key="5">
    <source>
        <dbReference type="ARBA" id="ARBA00022490"/>
    </source>
</evidence>
<feature type="compositionally biased region" description="Acidic residues" evidence="19">
    <location>
        <begin position="315"/>
        <end position="326"/>
    </location>
</feature>
<name>A0A8B6GZ13_MYTGA</name>
<dbReference type="GO" id="GO:0005634">
    <property type="term" value="C:nucleus"/>
    <property type="evidence" value="ECO:0007669"/>
    <property type="project" value="UniProtKB-SubCell"/>
</dbReference>
<keyword evidence="10" id="KW-0804">Transcription</keyword>
<evidence type="ECO:0000256" key="12">
    <source>
        <dbReference type="ARBA" id="ARBA00023273"/>
    </source>
</evidence>
<comment type="caution">
    <text evidence="20">The sequence shown here is derived from an EMBL/GenBank/DDBJ whole genome shotgun (WGS) entry which is preliminary data.</text>
</comment>
<evidence type="ECO:0000313" key="20">
    <source>
        <dbReference type="EMBL" id="VDI71728.1"/>
    </source>
</evidence>
<comment type="subcellular location">
    <subcellularLocation>
        <location evidence="3">Cell projection</location>
        <location evidence="3">Dendrite</location>
    </subcellularLocation>
    <subcellularLocation>
        <location evidence="4">Cytoplasm</location>
    </subcellularLocation>
    <subcellularLocation>
        <location evidence="2">Mitochondrion</location>
    </subcellularLocation>
    <subcellularLocation>
        <location evidence="1">Nucleus</location>
    </subcellularLocation>
</comment>
<keyword evidence="7" id="KW-0597">Phosphoprotein</keyword>
<reference evidence="20" key="1">
    <citation type="submission" date="2018-11" db="EMBL/GenBank/DDBJ databases">
        <authorList>
            <person name="Alioto T."/>
            <person name="Alioto T."/>
        </authorList>
    </citation>
    <scope>NUCLEOTIDE SEQUENCE</scope>
</reference>
<dbReference type="InterPro" id="IPR004127">
    <property type="entry name" value="Prefoldin_subunit_alpha"/>
</dbReference>
<dbReference type="GO" id="GO:0003682">
    <property type="term" value="F:chromatin binding"/>
    <property type="evidence" value="ECO:0007669"/>
    <property type="project" value="TreeGrafter"/>
</dbReference>
<dbReference type="EMBL" id="UYJE01009267">
    <property type="protein sequence ID" value="VDI71728.1"/>
    <property type="molecule type" value="Genomic_DNA"/>
</dbReference>
<feature type="coiled-coil region" evidence="18">
    <location>
        <begin position="25"/>
        <end position="59"/>
    </location>
</feature>
<comment type="subunit">
    <text evidence="15">Homodimer. Component of the PAQosome complex which is responsible for the biogenesis of several protein complexes and which consists of R2TP complex members RUVBL1, RUVBL2, RPAP3 and PIH1D1, URI complex members PFDN2, PFDN6, PDRG1, UXT and URI1 as well as ASDURF, POLR2E and DNAAF10/WDR92. Interacts with POLR2E/RPB5, RUVBL2 and RUVBL1. Interacts with PFDN2, PFDN4 and STAP1; the interactions are phosphorylation-dependent and occur in a growth-dependent manner in the mitochondrion. Interacts with UXT. Interacts with PPP1CC; the interaction is phosphorylation-dependent and occurs in a growth factor-dependent manner. Interacts (via the middle C-terminal region) with GTF2F1 and GTF2F2. Interacts with DMAP1. Interacts with TSC1 and TSC2. Interacts with PRPF8 and EFTUD2 in a ZNHIT2-dependent manner.</text>
</comment>
<dbReference type="InterPro" id="IPR009053">
    <property type="entry name" value="Prefoldin"/>
</dbReference>
<dbReference type="Gene3D" id="1.10.287.370">
    <property type="match status" value="1"/>
</dbReference>
<evidence type="ECO:0000256" key="19">
    <source>
        <dbReference type="SAM" id="MobiDB-lite"/>
    </source>
</evidence>
<evidence type="ECO:0000256" key="10">
    <source>
        <dbReference type="ARBA" id="ARBA00023163"/>
    </source>
</evidence>
<dbReference type="GO" id="GO:0005739">
    <property type="term" value="C:mitochondrion"/>
    <property type="evidence" value="ECO:0007669"/>
    <property type="project" value="UniProtKB-SubCell"/>
</dbReference>
<evidence type="ECO:0000256" key="8">
    <source>
        <dbReference type="ARBA" id="ARBA00023015"/>
    </source>
</evidence>
<evidence type="ECO:0000256" key="3">
    <source>
        <dbReference type="ARBA" id="ARBA00004279"/>
    </source>
</evidence>
<evidence type="ECO:0000256" key="13">
    <source>
        <dbReference type="ARBA" id="ARBA00038295"/>
    </source>
</evidence>
<feature type="region of interest" description="Disordered" evidence="19">
    <location>
        <begin position="193"/>
        <end position="214"/>
    </location>
</feature>
<protein>
    <recommendedName>
        <fullName evidence="17">Protein phosphatase 1 regulatory subunit 19</fullName>
    </recommendedName>
    <alternativeName>
        <fullName evidence="16">RNA polymerase II subunit 5-mediating protein</fullName>
    </alternativeName>
</protein>
<keyword evidence="21" id="KW-1185">Reference proteome</keyword>
<sequence>MSNLMSEKIRKCFGFYFFAENFSMVLATTDERQKLKMDRQNLERLKQEQEIALEETNANINQWEKFRTDYKALKTRLKTLPDKVTHDVMVPFGPLAFMPGKLVHTNEILVLLGENWFVERSAKQACGIIDRRAKSIHKEIENLHKQKELLQPRLDAVKGQFSKETDTFDIVEEYNEEKEKKWKAQHKKNVKHYKKTVKGKADESSEEMGKTMTDKELWDRLDELERIESEKREMHKVTSDEILLHKSYDSDDSILSIDTGSGSDSGDADTNDSQARESSSESAESDDEGSEPGSVTKIIKFSHTATKKRASQADNTDDDDDTEATETDIKSPADIYSQFYPTSGPRSILKDDGEKRQTKKSVTLMPSDSTDEVPVPAPVAFSDFVVERSTQMKSSSDTNIGIVQDKPARMSRFKARQQGLDQT</sequence>
<dbReference type="GO" id="GO:0003714">
    <property type="term" value="F:transcription corepressor activity"/>
    <property type="evidence" value="ECO:0007669"/>
    <property type="project" value="TreeGrafter"/>
</dbReference>
<feature type="region of interest" description="Disordered" evidence="19">
    <location>
        <begin position="252"/>
        <end position="375"/>
    </location>
</feature>
<comment type="function">
    <text evidence="14">Plays a central role in maintaining S6K1 signaling and BAD phosphorylation under normal growth conditions thereby protecting cells from potential deleterious effects of sustained S6K1 signaling. The URI1-PPP1CC complex acts as a central component of a negative feedback mechanism that counteracts excessive S6K1 survival signaling to BAD in response to growth factors. Mediates inhibition of PPP1CC phosphatase activity in mitochondria. Coordinates the regulation of nutrient-sensitive gene expression availability in a mTOR-dependent manner. Seems to be a scaffolding protein able to assemble a prefoldin-like complex that contains PFDs and proteins with roles in transcription and ubiquitination.</text>
</comment>
<keyword evidence="11" id="KW-0539">Nucleus</keyword>
<evidence type="ECO:0000256" key="9">
    <source>
        <dbReference type="ARBA" id="ARBA00023128"/>
    </source>
</evidence>
<evidence type="ECO:0000256" key="16">
    <source>
        <dbReference type="ARBA" id="ARBA00078910"/>
    </source>
</evidence>
<keyword evidence="6" id="KW-0678">Repressor</keyword>
<keyword evidence="18" id="KW-0175">Coiled coil</keyword>
<dbReference type="FunFam" id="1.10.287.370:FF:000008">
    <property type="entry name" value="unconventional prefoldin RPB5 interactor 1"/>
    <property type="match status" value="1"/>
</dbReference>
<evidence type="ECO:0000313" key="21">
    <source>
        <dbReference type="Proteomes" id="UP000596742"/>
    </source>
</evidence>
<dbReference type="PANTHER" id="PTHR15111">
    <property type="entry name" value="RNA POLYMERASE II SUBUNIT 5-MEDIATING PROTEIN NNX3"/>
    <property type="match status" value="1"/>
</dbReference>
<feature type="compositionally biased region" description="Basic and acidic residues" evidence="19">
    <location>
        <begin position="199"/>
        <end position="214"/>
    </location>
</feature>
<dbReference type="CDD" id="cd23159">
    <property type="entry name" value="Prefoldin_URI1"/>
    <property type="match status" value="1"/>
</dbReference>